<proteinExistence type="predicted"/>
<evidence type="ECO:0000313" key="2">
    <source>
        <dbReference type="Proteomes" id="UP000182569"/>
    </source>
</evidence>
<organism evidence="1 2">
    <name type="scientific">Clostridium estertheticum subsp. estertheticum</name>
    <dbReference type="NCBI Taxonomy" id="1552"/>
    <lineage>
        <taxon>Bacteria</taxon>
        <taxon>Bacillati</taxon>
        <taxon>Bacillota</taxon>
        <taxon>Clostridia</taxon>
        <taxon>Eubacteriales</taxon>
        <taxon>Clostridiaceae</taxon>
        <taxon>Clostridium</taxon>
    </lineage>
</organism>
<dbReference type="STRING" id="1552.A7L45_21450"/>
<gene>
    <name evidence="1" type="ORF">A7L45_21450</name>
</gene>
<dbReference type="OrthoDB" id="1932445at2"/>
<dbReference type="KEGG" id="ceu:A7L45_21450"/>
<dbReference type="RefSeq" id="WP_071614707.1">
    <property type="nucleotide sequence ID" value="NZ_CP015756.1"/>
</dbReference>
<reference evidence="2" key="1">
    <citation type="journal article" date="2016" name="Front. Microbiol.">
        <title>Complete Genome Sequence of Clostridium estertheticum DSM 8809, a Microbe Identified in Spoiled Vacuum Packed Beef.</title>
        <authorList>
            <person name="Yu Z."/>
            <person name="Gunn L."/>
            <person name="Brennan E."/>
            <person name="Reid R."/>
            <person name="Wall P.G."/>
            <person name="Gaora O.P."/>
            <person name="Hurley D."/>
            <person name="Bolton D."/>
            <person name="Fanning S."/>
        </authorList>
    </citation>
    <scope>NUCLEOTIDE SEQUENCE [LARGE SCALE GENOMIC DNA]</scope>
    <source>
        <strain evidence="2">DSM 8809</strain>
    </source>
</reference>
<name>A0A1J0GNB0_9CLOT</name>
<dbReference type="AlphaFoldDB" id="A0A1J0GNB0"/>
<accession>A0A1J0GNB0</accession>
<sequence>MRVFQLKKDNEYYVDQDIFNMKIERVNKINCITIDNPVQNNCLCVLNHLVCKSEENKNTAHLIITDDDKQLKDTVTFGGLAIGYKYDKGEPLDNLEIDIVNIDINREIDMLEKYSLIILPGGNIQIKLEEPQEKMSLRISVGKENI</sequence>
<evidence type="ECO:0000313" key="1">
    <source>
        <dbReference type="EMBL" id="APC42422.1"/>
    </source>
</evidence>
<dbReference type="EMBL" id="CP015756">
    <property type="protein sequence ID" value="APC42422.1"/>
    <property type="molecule type" value="Genomic_DNA"/>
</dbReference>
<dbReference type="Proteomes" id="UP000182569">
    <property type="component" value="Chromosome"/>
</dbReference>
<keyword evidence="2" id="KW-1185">Reference proteome</keyword>
<protein>
    <submittedName>
        <fullName evidence="1">Uncharacterized protein</fullName>
    </submittedName>
</protein>